<dbReference type="PATRIC" id="fig|1393736.3.peg.3967"/>
<accession>A0A022PGP3</accession>
<protein>
    <submittedName>
        <fullName evidence="1">Uncharacterized protein</fullName>
    </submittedName>
</protein>
<gene>
    <name evidence="1" type="ORF">BA1DRAFT_03885</name>
</gene>
<evidence type="ECO:0000313" key="1">
    <source>
        <dbReference type="EMBL" id="EYU13640.1"/>
    </source>
</evidence>
<dbReference type="EMBL" id="JFGV01000076">
    <property type="protein sequence ID" value="EYU13640.1"/>
    <property type="molecule type" value="Genomic_DNA"/>
</dbReference>
<reference evidence="1 2" key="1">
    <citation type="submission" date="2014-03" db="EMBL/GenBank/DDBJ databases">
        <title>Draft Genome of Photorhabdus luminescens BA1, an Egyptian Isolate.</title>
        <authorList>
            <person name="Ghazal S."/>
            <person name="Hurst S.G.IV."/>
            <person name="Morris K."/>
            <person name="Thomas K."/>
            <person name="Tisa L.S."/>
        </authorList>
    </citation>
    <scope>NUCLEOTIDE SEQUENCE [LARGE SCALE GENOMIC DNA]</scope>
    <source>
        <strain evidence="1 2">BA1</strain>
    </source>
</reference>
<dbReference type="Proteomes" id="UP000023464">
    <property type="component" value="Unassembled WGS sequence"/>
</dbReference>
<keyword evidence="2" id="KW-1185">Reference proteome</keyword>
<proteinExistence type="predicted"/>
<organism evidence="1 2">
    <name type="scientific">Photorhabdus aegyptia</name>
    <dbReference type="NCBI Taxonomy" id="2805098"/>
    <lineage>
        <taxon>Bacteria</taxon>
        <taxon>Pseudomonadati</taxon>
        <taxon>Pseudomonadota</taxon>
        <taxon>Gammaproteobacteria</taxon>
        <taxon>Enterobacterales</taxon>
        <taxon>Morganellaceae</taxon>
        <taxon>Photorhabdus</taxon>
    </lineage>
</organism>
<name>A0A022PGP3_9GAMM</name>
<evidence type="ECO:0000313" key="2">
    <source>
        <dbReference type="Proteomes" id="UP000023464"/>
    </source>
</evidence>
<comment type="caution">
    <text evidence="1">The sequence shown here is derived from an EMBL/GenBank/DDBJ whole genome shotgun (WGS) entry which is preliminary data.</text>
</comment>
<dbReference type="AlphaFoldDB" id="A0A022PGP3"/>
<sequence>MFCGGIEWYDDLVSLFWPKNRCPESYHVENNVFVNEVSLAGFTY</sequence>